<name>A0A088D9R6_MESEU</name>
<dbReference type="EMBL" id="KF612522">
    <property type="protein sequence ID" value="AIL48780.1"/>
    <property type="molecule type" value="mRNA"/>
</dbReference>
<keyword evidence="1" id="KW-0732">Signal</keyword>
<reference evidence="2" key="1">
    <citation type="submission" date="2013-09" db="EMBL/GenBank/DDBJ databases">
        <title>Variability of potassium channel blockers in Mesobuthus eupeus.</title>
        <authorList>
            <person name="Kuzmenkov A.I."/>
            <person name="Vassilevski A.A."/>
            <person name="Grishin E.V."/>
        </authorList>
    </citation>
    <scope>NUCLEOTIDE SEQUENCE</scope>
</reference>
<feature type="signal peptide" evidence="1">
    <location>
        <begin position="1"/>
        <end position="22"/>
    </location>
</feature>
<protein>
    <submittedName>
        <fullName evidence="2">Potassium channel blocker pMeKTx27-1</fullName>
    </submittedName>
</protein>
<dbReference type="GO" id="GO:0034220">
    <property type="term" value="P:monoatomic ion transmembrane transport"/>
    <property type="evidence" value="ECO:0007669"/>
    <property type="project" value="UniProtKB-KW"/>
</dbReference>
<keyword evidence="2" id="KW-0406">Ion transport</keyword>
<organism evidence="2">
    <name type="scientific">Mesobuthus eupeus</name>
    <name type="common">Lesser Asian scorpion</name>
    <name type="synonym">Buthus eupeus</name>
    <dbReference type="NCBI Taxonomy" id="34648"/>
    <lineage>
        <taxon>Eukaryota</taxon>
        <taxon>Metazoa</taxon>
        <taxon>Ecdysozoa</taxon>
        <taxon>Arthropoda</taxon>
        <taxon>Chelicerata</taxon>
        <taxon>Arachnida</taxon>
        <taxon>Scorpiones</taxon>
        <taxon>Buthida</taxon>
        <taxon>Buthoidea</taxon>
        <taxon>Buthidae</taxon>
        <taxon>Mesobuthus</taxon>
    </lineage>
</organism>
<feature type="chain" id="PRO_5001836528" evidence="1">
    <location>
        <begin position="23"/>
        <end position="62"/>
    </location>
</feature>
<proteinExistence type="evidence at transcript level"/>
<keyword evidence="2" id="KW-0813">Transport</keyword>
<accession>A0A088D9R6</accession>
<sequence>MQKLFIVLVLFCILRFDVEVDGRTMSLCNMSDCQERCKKQNKSGRCVTEFEMNYVYHFCRCY</sequence>
<dbReference type="AlphaFoldDB" id="A0A088D9R6"/>
<keyword evidence="2" id="KW-0407">Ion channel</keyword>
<evidence type="ECO:0000313" key="2">
    <source>
        <dbReference type="EMBL" id="AIL48780.1"/>
    </source>
</evidence>
<evidence type="ECO:0000256" key="1">
    <source>
        <dbReference type="SAM" id="SignalP"/>
    </source>
</evidence>